<reference evidence="1 2" key="1">
    <citation type="submission" date="2017-09" db="EMBL/GenBank/DDBJ databases">
        <title>Metagenomic Analysis Reveals Denitrifying Candidatus Accumulibacter and Flanking Population as a Source of N2O.</title>
        <authorList>
            <person name="Gao H."/>
            <person name="Mao Y."/>
            <person name="Zhao X."/>
            <person name="Liu W.-T."/>
            <person name="Zhang T."/>
            <person name="Wells G."/>
        </authorList>
    </citation>
    <scope>NUCLEOTIDE SEQUENCE [LARGE SCALE GENOMIC DNA]</scope>
    <source>
        <strain evidence="1">CANDO_2_IC</strain>
    </source>
</reference>
<protein>
    <submittedName>
        <fullName evidence="1">Uncharacterized protein</fullName>
    </submittedName>
</protein>
<evidence type="ECO:0000313" key="1">
    <source>
        <dbReference type="EMBL" id="MQM30779.1"/>
    </source>
</evidence>
<proteinExistence type="predicted"/>
<organism evidence="1 2">
    <name type="scientific">Candidatus Accumulibacter phosphatis</name>
    <dbReference type="NCBI Taxonomy" id="327160"/>
    <lineage>
        <taxon>Bacteria</taxon>
        <taxon>Pseudomonadati</taxon>
        <taxon>Pseudomonadota</taxon>
        <taxon>Betaproteobacteria</taxon>
        <taxon>Candidatus Accumulibacter</taxon>
    </lineage>
</organism>
<dbReference type="AlphaFoldDB" id="A0A6A7RTZ1"/>
<sequence>MSVVPQQGPLVKKLLRALAQYRSRKIIDLQAFAAGRKHATDQQASVISPQLLADLHPAHAIYAYAQNQASVLLEMITALPALASLTDLIVDASEEYMPSGPPMSPLTSTYFFYWSCFDAGIGTARETAGDCIAALARCADAHPDFLRIINILRESRMGLYVCEGGDHQGVKLREFVTGEIASCIVPAGHRGQRGEIWLARVLPPPAPEFAQSVVITTPYVIINPGEREWREFLERTLPKTGINNPRQAYGQLMKYGLGLRYWSEYIFEAYVNYETSLVYLRGLPDVAGSRPHGA</sequence>
<evidence type="ECO:0000313" key="2">
    <source>
        <dbReference type="Proteomes" id="UP000342300"/>
    </source>
</evidence>
<comment type="caution">
    <text evidence="1">The sequence shown here is derived from an EMBL/GenBank/DDBJ whole genome shotgun (WGS) entry which is preliminary data.</text>
</comment>
<name>A0A6A7RTZ1_9PROT</name>
<dbReference type="EMBL" id="PDHS01000213">
    <property type="protein sequence ID" value="MQM30779.1"/>
    <property type="molecule type" value="Genomic_DNA"/>
</dbReference>
<accession>A0A6A7RTZ1</accession>
<dbReference type="Proteomes" id="UP000342300">
    <property type="component" value="Unassembled WGS sequence"/>
</dbReference>
<gene>
    <name evidence="1" type="ORF">CRU78_09720</name>
</gene>